<dbReference type="PANTHER" id="PTHR43214">
    <property type="entry name" value="TWO-COMPONENT RESPONSE REGULATOR"/>
    <property type="match status" value="1"/>
</dbReference>
<dbReference type="PROSITE" id="PS50043">
    <property type="entry name" value="HTH_LUXR_2"/>
    <property type="match status" value="1"/>
</dbReference>
<dbReference type="InterPro" id="IPR016032">
    <property type="entry name" value="Sig_transdc_resp-reg_C-effctor"/>
</dbReference>
<dbReference type="SMART" id="SM00421">
    <property type="entry name" value="HTH_LUXR"/>
    <property type="match status" value="1"/>
</dbReference>
<accession>X1RQS3</accession>
<dbReference type="Gene3D" id="3.40.50.2300">
    <property type="match status" value="1"/>
</dbReference>
<dbReference type="PRINTS" id="PR00038">
    <property type="entry name" value="HTHLUXR"/>
</dbReference>
<evidence type="ECO:0000256" key="2">
    <source>
        <dbReference type="ARBA" id="ARBA00023125"/>
    </source>
</evidence>
<feature type="domain" description="HTH luxR-type" evidence="4">
    <location>
        <begin position="68"/>
        <end position="133"/>
    </location>
</feature>
<evidence type="ECO:0000313" key="5">
    <source>
        <dbReference type="EMBL" id="GAI83062.1"/>
    </source>
</evidence>
<evidence type="ECO:0000256" key="1">
    <source>
        <dbReference type="ARBA" id="ARBA00023015"/>
    </source>
</evidence>
<dbReference type="PANTHER" id="PTHR43214:SF41">
    <property type="entry name" value="NITRATE_NITRITE RESPONSE REGULATOR PROTEIN NARP"/>
    <property type="match status" value="1"/>
</dbReference>
<keyword evidence="1" id="KW-0805">Transcription regulation</keyword>
<keyword evidence="2" id="KW-0238">DNA-binding</keyword>
<protein>
    <recommendedName>
        <fullName evidence="4">HTH luxR-type domain-containing protein</fullName>
    </recommendedName>
</protein>
<comment type="caution">
    <text evidence="5">The sequence shown here is derived from an EMBL/GenBank/DDBJ whole genome shotgun (WGS) entry which is preliminary data.</text>
</comment>
<sequence>MIALSMYSDRQFIAGMIIAGASAYLVKDCAFEELARAVFTVTSGEMYISPSITHTLVKDYSQQLSKCDTSAFSILTAREREIVQLIAEGKNLNEIARELYISVKTAETHRRNIMCKLDVHSVAELTKYAIREGITFV</sequence>
<dbReference type="SUPFAM" id="SSF46894">
    <property type="entry name" value="C-terminal effector domain of the bipartite response regulators"/>
    <property type="match status" value="1"/>
</dbReference>
<proteinExistence type="predicted"/>
<dbReference type="AlphaFoldDB" id="X1RQS3"/>
<dbReference type="GO" id="GO:0006355">
    <property type="term" value="P:regulation of DNA-templated transcription"/>
    <property type="evidence" value="ECO:0007669"/>
    <property type="project" value="InterPro"/>
</dbReference>
<evidence type="ECO:0000259" key="4">
    <source>
        <dbReference type="PROSITE" id="PS50043"/>
    </source>
</evidence>
<reference evidence="5" key="1">
    <citation type="journal article" date="2014" name="Front. Microbiol.">
        <title>High frequency of phylogenetically diverse reductive dehalogenase-homologous genes in deep subseafloor sedimentary metagenomes.</title>
        <authorList>
            <person name="Kawai M."/>
            <person name="Futagami T."/>
            <person name="Toyoda A."/>
            <person name="Takaki Y."/>
            <person name="Nishi S."/>
            <person name="Hori S."/>
            <person name="Arai W."/>
            <person name="Tsubouchi T."/>
            <person name="Morono Y."/>
            <person name="Uchiyama I."/>
            <person name="Ito T."/>
            <person name="Fujiyama A."/>
            <person name="Inagaki F."/>
            <person name="Takami H."/>
        </authorList>
    </citation>
    <scope>NUCLEOTIDE SEQUENCE</scope>
    <source>
        <strain evidence="5">Expedition CK06-06</strain>
    </source>
</reference>
<dbReference type="CDD" id="cd06170">
    <property type="entry name" value="LuxR_C_like"/>
    <property type="match status" value="1"/>
</dbReference>
<dbReference type="Pfam" id="PF00196">
    <property type="entry name" value="GerE"/>
    <property type="match status" value="1"/>
</dbReference>
<name>X1RQS3_9ZZZZ</name>
<evidence type="ECO:0000256" key="3">
    <source>
        <dbReference type="ARBA" id="ARBA00023163"/>
    </source>
</evidence>
<dbReference type="InterPro" id="IPR011006">
    <property type="entry name" value="CheY-like_superfamily"/>
</dbReference>
<dbReference type="SUPFAM" id="SSF52172">
    <property type="entry name" value="CheY-like"/>
    <property type="match status" value="1"/>
</dbReference>
<dbReference type="GO" id="GO:0003677">
    <property type="term" value="F:DNA binding"/>
    <property type="evidence" value="ECO:0007669"/>
    <property type="project" value="UniProtKB-KW"/>
</dbReference>
<keyword evidence="3" id="KW-0804">Transcription</keyword>
<dbReference type="EMBL" id="BARW01008313">
    <property type="protein sequence ID" value="GAI83062.1"/>
    <property type="molecule type" value="Genomic_DNA"/>
</dbReference>
<gene>
    <name evidence="5" type="ORF">S12H4_17083</name>
</gene>
<dbReference type="InterPro" id="IPR039420">
    <property type="entry name" value="WalR-like"/>
</dbReference>
<organism evidence="5">
    <name type="scientific">marine sediment metagenome</name>
    <dbReference type="NCBI Taxonomy" id="412755"/>
    <lineage>
        <taxon>unclassified sequences</taxon>
        <taxon>metagenomes</taxon>
        <taxon>ecological metagenomes</taxon>
    </lineage>
</organism>
<dbReference type="InterPro" id="IPR000792">
    <property type="entry name" value="Tscrpt_reg_LuxR_C"/>
</dbReference>